<reference evidence="2 3" key="1">
    <citation type="submission" date="2016-07" db="EMBL/GenBank/DDBJ databases">
        <title>Pervasive Adenine N6-methylation of Active Genes in Fungi.</title>
        <authorList>
            <consortium name="DOE Joint Genome Institute"/>
            <person name="Mondo S.J."/>
            <person name="Dannebaum R.O."/>
            <person name="Kuo R.C."/>
            <person name="Labutti K."/>
            <person name="Haridas S."/>
            <person name="Kuo A."/>
            <person name="Salamov A."/>
            <person name="Ahrendt S.R."/>
            <person name="Lipzen A."/>
            <person name="Sullivan W."/>
            <person name="Andreopoulos W.B."/>
            <person name="Clum A."/>
            <person name="Lindquist E."/>
            <person name="Daum C."/>
            <person name="Ramamoorthy G.K."/>
            <person name="Gryganskyi A."/>
            <person name="Culley D."/>
            <person name="Magnuson J.K."/>
            <person name="James T.Y."/>
            <person name="O'Malley M.A."/>
            <person name="Stajich J.E."/>
            <person name="Spatafora J.W."/>
            <person name="Visel A."/>
            <person name="Grigoriev I.V."/>
        </authorList>
    </citation>
    <scope>NUCLEOTIDE SEQUENCE [LARGE SCALE GENOMIC DNA]</scope>
    <source>
        <strain evidence="2 3">ATCC 12442</strain>
    </source>
</reference>
<evidence type="ECO:0000259" key="1">
    <source>
        <dbReference type="Pfam" id="PF01636"/>
    </source>
</evidence>
<dbReference type="RefSeq" id="XP_040743085.1">
    <property type="nucleotide sequence ID" value="XM_040883652.1"/>
</dbReference>
<keyword evidence="3" id="KW-1185">Reference proteome</keyword>
<dbReference type="InterPro" id="IPR011009">
    <property type="entry name" value="Kinase-like_dom_sf"/>
</dbReference>
<dbReference type="EMBL" id="MCFD01000007">
    <property type="protein sequence ID" value="ORX69397.1"/>
    <property type="molecule type" value="Genomic_DNA"/>
</dbReference>
<dbReference type="Pfam" id="PF01636">
    <property type="entry name" value="APH"/>
    <property type="match status" value="1"/>
</dbReference>
<dbReference type="PANTHER" id="PTHR21310">
    <property type="entry name" value="AMINOGLYCOSIDE PHOSPHOTRANSFERASE-RELATED-RELATED"/>
    <property type="match status" value="1"/>
</dbReference>
<dbReference type="InterPro" id="IPR002575">
    <property type="entry name" value="Aminoglycoside_PTrfase"/>
</dbReference>
<dbReference type="SUPFAM" id="SSF56112">
    <property type="entry name" value="Protein kinase-like (PK-like)"/>
    <property type="match status" value="1"/>
</dbReference>
<gene>
    <name evidence="2" type="ORF">DL89DRAFT_160608</name>
</gene>
<protein>
    <recommendedName>
        <fullName evidence="1">Aminoglycoside phosphotransferase domain-containing protein</fullName>
    </recommendedName>
</protein>
<accession>A0A1Y1W776</accession>
<evidence type="ECO:0000313" key="2">
    <source>
        <dbReference type="EMBL" id="ORX69397.1"/>
    </source>
</evidence>
<evidence type="ECO:0000313" key="3">
    <source>
        <dbReference type="Proteomes" id="UP000193922"/>
    </source>
</evidence>
<proteinExistence type="predicted"/>
<sequence length="507" mass="56935">MSGISPDHLDDQPFSTDFLDAFDDIDRNIRSLIDNQKYLGSPPLSVASTASISRPAPENDDEEAAVAFLCSALPHYEGPTPIFYDSLDSALDAYAKETEDVPEEESVEDAAWECVETSQVDDDGLDNYQGWIDFELVMEIAQKILPVDGACTTGARSETDYMLVYEIVPADSTEALWVLQVPRPGVPARVLESEILTVTYVGQNSGLPVPVVWSYDFDPANSVGVPYAIMSKLPGVSLAKSWYTMTALQKRSALAQIADVVVQLSQLEFPLIGSLRLEDNLPTIGPVLDPRQIEDGYCDVDMQYGPFTTTIDYYRAMINASSAALQILDGTTGLSLDQIEIAQYLDMSEHFACTAYNQGPFAVSLCNFDRHHFLFNSDFRLTGIVDWSFSAIKPLPTLLQAPSFAFDDTPRWEPILLEPRNAYRRNLVRYRQWFKAGVQKSAWALLGKSTSEVFAELVNSGYWRYKFESEIMEHVRYSNPWSFRAIWEHIHKGEDFAMWFASLRADE</sequence>
<dbReference type="PANTHER" id="PTHR21310:SF15">
    <property type="entry name" value="AMINOGLYCOSIDE PHOSPHOTRANSFERASE DOMAIN-CONTAINING PROTEIN"/>
    <property type="match status" value="1"/>
</dbReference>
<dbReference type="OrthoDB" id="5327538at2759"/>
<name>A0A1Y1W776_9FUNG</name>
<dbReference type="GeneID" id="63800300"/>
<dbReference type="Proteomes" id="UP000193922">
    <property type="component" value="Unassembled WGS sequence"/>
</dbReference>
<feature type="domain" description="Aminoglycoside phosphotransferase" evidence="1">
    <location>
        <begin position="177"/>
        <end position="393"/>
    </location>
</feature>
<dbReference type="AlphaFoldDB" id="A0A1Y1W776"/>
<dbReference type="InterPro" id="IPR051678">
    <property type="entry name" value="AGP_Transferase"/>
</dbReference>
<organism evidence="2 3">
    <name type="scientific">Linderina pennispora</name>
    <dbReference type="NCBI Taxonomy" id="61395"/>
    <lineage>
        <taxon>Eukaryota</taxon>
        <taxon>Fungi</taxon>
        <taxon>Fungi incertae sedis</taxon>
        <taxon>Zoopagomycota</taxon>
        <taxon>Kickxellomycotina</taxon>
        <taxon>Kickxellomycetes</taxon>
        <taxon>Kickxellales</taxon>
        <taxon>Kickxellaceae</taxon>
        <taxon>Linderina</taxon>
    </lineage>
</organism>
<comment type="caution">
    <text evidence="2">The sequence shown here is derived from an EMBL/GenBank/DDBJ whole genome shotgun (WGS) entry which is preliminary data.</text>
</comment>